<dbReference type="EMBL" id="BAAACP010000001">
    <property type="protein sequence ID" value="GAA0860924.1"/>
    <property type="molecule type" value="Genomic_DNA"/>
</dbReference>
<evidence type="ECO:0000313" key="7">
    <source>
        <dbReference type="EMBL" id="GAA0860924.1"/>
    </source>
</evidence>
<keyword evidence="8" id="KW-1185">Reference proteome</keyword>
<protein>
    <submittedName>
        <fullName evidence="7">DUF1232 domain-containing protein</fullName>
    </submittedName>
</protein>
<name>A0ABN1LVR1_9FIRM</name>
<evidence type="ECO:0000259" key="6">
    <source>
        <dbReference type="Pfam" id="PF06803"/>
    </source>
</evidence>
<keyword evidence="2 5" id="KW-0812">Transmembrane</keyword>
<evidence type="ECO:0000256" key="4">
    <source>
        <dbReference type="ARBA" id="ARBA00023136"/>
    </source>
</evidence>
<keyword evidence="4 5" id="KW-0472">Membrane</keyword>
<feature type="transmembrane region" description="Helical" evidence="5">
    <location>
        <begin position="76"/>
        <end position="97"/>
    </location>
</feature>
<dbReference type="RefSeq" id="WP_346040878.1">
    <property type="nucleotide sequence ID" value="NZ_BAAACP010000001.1"/>
</dbReference>
<gene>
    <name evidence="7" type="ORF">GCM10008917_00130</name>
</gene>
<feature type="transmembrane region" description="Helical" evidence="5">
    <location>
        <begin position="53"/>
        <end position="70"/>
    </location>
</feature>
<evidence type="ECO:0000256" key="3">
    <source>
        <dbReference type="ARBA" id="ARBA00022989"/>
    </source>
</evidence>
<evidence type="ECO:0000256" key="5">
    <source>
        <dbReference type="SAM" id="Phobius"/>
    </source>
</evidence>
<dbReference type="Pfam" id="PF06803">
    <property type="entry name" value="DUF1232"/>
    <property type="match status" value="1"/>
</dbReference>
<comment type="subcellular location">
    <subcellularLocation>
        <location evidence="1">Endomembrane system</location>
        <topology evidence="1">Multi-pass membrane protein</topology>
    </subcellularLocation>
</comment>
<dbReference type="Proteomes" id="UP001400965">
    <property type="component" value="Unassembled WGS sequence"/>
</dbReference>
<organism evidence="7 8">
    <name type="scientific">Paraclostridium tenue</name>
    <dbReference type="NCBI Taxonomy" id="1737"/>
    <lineage>
        <taxon>Bacteria</taxon>
        <taxon>Bacillati</taxon>
        <taxon>Bacillota</taxon>
        <taxon>Clostridia</taxon>
        <taxon>Peptostreptococcales</taxon>
        <taxon>Peptostreptococcaceae</taxon>
        <taxon>Paraclostridium</taxon>
    </lineage>
</organism>
<evidence type="ECO:0000256" key="2">
    <source>
        <dbReference type="ARBA" id="ARBA00022692"/>
    </source>
</evidence>
<accession>A0ABN1LVR1</accession>
<keyword evidence="3 5" id="KW-1133">Transmembrane helix</keyword>
<feature type="domain" description="DUF1232" evidence="6">
    <location>
        <begin position="58"/>
        <end position="92"/>
    </location>
</feature>
<proteinExistence type="predicted"/>
<evidence type="ECO:0000313" key="8">
    <source>
        <dbReference type="Proteomes" id="UP001400965"/>
    </source>
</evidence>
<reference evidence="7 8" key="1">
    <citation type="journal article" date="2019" name="Int. J. Syst. Evol. Microbiol.">
        <title>The Global Catalogue of Microorganisms (GCM) 10K type strain sequencing project: providing services to taxonomists for standard genome sequencing and annotation.</title>
        <authorList>
            <consortium name="The Broad Institute Genomics Platform"/>
            <consortium name="The Broad Institute Genome Sequencing Center for Infectious Disease"/>
            <person name="Wu L."/>
            <person name="Ma J."/>
        </authorList>
    </citation>
    <scope>NUCLEOTIDE SEQUENCE [LARGE SCALE GENOMIC DNA]</scope>
    <source>
        <strain evidence="7 8">JCM 6486</strain>
    </source>
</reference>
<comment type="caution">
    <text evidence="7">The sequence shown here is derived from an EMBL/GenBank/DDBJ whole genome shotgun (WGS) entry which is preliminary data.</text>
</comment>
<evidence type="ECO:0000256" key="1">
    <source>
        <dbReference type="ARBA" id="ARBA00004127"/>
    </source>
</evidence>
<dbReference type="InterPro" id="IPR010652">
    <property type="entry name" value="DUF1232"/>
</dbReference>
<sequence>MKIILRLIDIFLDTFKKTLVRFKNSKFGILFIVNLFKLPDFYKDKSVNIISKYKVTFAILITFVYLLLGIDFIPEVITGIFGFIDDLFVLFWSFGIINEELEMYKKIRKDTINPNIIEGVTFSIKDEE</sequence>